<sequence>MANIADRESKIIAELYEQFHNIVKLAVQPVDSSAMPGQAAYNSLSMLNMQRNMVRLAEDLLKITREIRELWAVGPLRLVGDASERRAQEGVDASVGQAVALLNALRCRRRERMVAEAGGRIEYVAGRGGVVGDGGGGGGGGNGLVDST</sequence>
<dbReference type="GO" id="GO:0003712">
    <property type="term" value="F:transcription coregulator activity"/>
    <property type="evidence" value="ECO:0007669"/>
    <property type="project" value="InterPro"/>
</dbReference>
<comment type="subcellular location">
    <subcellularLocation>
        <location evidence="1">Nucleus</location>
    </subcellularLocation>
</comment>
<evidence type="ECO:0000313" key="7">
    <source>
        <dbReference type="Proteomes" id="UP001217918"/>
    </source>
</evidence>
<keyword evidence="4" id="KW-0804">Transcription</keyword>
<dbReference type="GO" id="GO:0006357">
    <property type="term" value="P:regulation of transcription by RNA polymerase II"/>
    <property type="evidence" value="ECO:0007669"/>
    <property type="project" value="InterPro"/>
</dbReference>
<evidence type="ECO:0000256" key="3">
    <source>
        <dbReference type="ARBA" id="ARBA00023015"/>
    </source>
</evidence>
<evidence type="ECO:0000256" key="5">
    <source>
        <dbReference type="ARBA" id="ARBA00023242"/>
    </source>
</evidence>
<keyword evidence="5" id="KW-0539">Nucleus</keyword>
<dbReference type="Pfam" id="PF06179">
    <property type="entry name" value="Med22"/>
    <property type="match status" value="1"/>
</dbReference>
<keyword evidence="7" id="KW-1185">Reference proteome</keyword>
<reference evidence="6" key="1">
    <citation type="journal article" date="2023" name="Mol. Plant Microbe Interact.">
        <title>Elucidating the Obligate Nature and Biological Capacity of an Invasive Fungal Corn Pathogen.</title>
        <authorList>
            <person name="MacCready J.S."/>
            <person name="Roggenkamp E.M."/>
            <person name="Gdanetz K."/>
            <person name="Chilvers M.I."/>
        </authorList>
    </citation>
    <scope>NUCLEOTIDE SEQUENCE</scope>
    <source>
        <strain evidence="6">PM02</strain>
    </source>
</reference>
<comment type="similarity">
    <text evidence="2">Belongs to the Mediator complex subunit 22 family.</text>
</comment>
<dbReference type="AlphaFoldDB" id="A0AAD9HWY1"/>
<evidence type="ECO:0000256" key="2">
    <source>
        <dbReference type="ARBA" id="ARBA00005942"/>
    </source>
</evidence>
<protein>
    <recommendedName>
        <fullName evidence="8">Mediator of RNA polymerase II transcription subunit 22</fullName>
    </recommendedName>
</protein>
<dbReference type="EMBL" id="JAQQPM010000001">
    <property type="protein sequence ID" value="KAK2067058.1"/>
    <property type="molecule type" value="Genomic_DNA"/>
</dbReference>
<dbReference type="Proteomes" id="UP001217918">
    <property type="component" value="Unassembled WGS sequence"/>
</dbReference>
<evidence type="ECO:0000256" key="1">
    <source>
        <dbReference type="ARBA" id="ARBA00004123"/>
    </source>
</evidence>
<proteinExistence type="inferred from homology"/>
<accession>A0AAD9HWY1</accession>
<evidence type="ECO:0008006" key="8">
    <source>
        <dbReference type="Google" id="ProtNLM"/>
    </source>
</evidence>
<name>A0AAD9HWY1_9PEZI</name>
<dbReference type="GO" id="GO:0016592">
    <property type="term" value="C:mediator complex"/>
    <property type="evidence" value="ECO:0007669"/>
    <property type="project" value="InterPro"/>
</dbReference>
<dbReference type="InterPro" id="IPR009332">
    <property type="entry name" value="Med22"/>
</dbReference>
<organism evidence="6 7">
    <name type="scientific">Phyllachora maydis</name>
    <dbReference type="NCBI Taxonomy" id="1825666"/>
    <lineage>
        <taxon>Eukaryota</taxon>
        <taxon>Fungi</taxon>
        <taxon>Dikarya</taxon>
        <taxon>Ascomycota</taxon>
        <taxon>Pezizomycotina</taxon>
        <taxon>Sordariomycetes</taxon>
        <taxon>Sordariomycetidae</taxon>
        <taxon>Phyllachorales</taxon>
        <taxon>Phyllachoraceae</taxon>
        <taxon>Phyllachora</taxon>
    </lineage>
</organism>
<evidence type="ECO:0000313" key="6">
    <source>
        <dbReference type="EMBL" id="KAK2067058.1"/>
    </source>
</evidence>
<keyword evidence="3" id="KW-0805">Transcription regulation</keyword>
<gene>
    <name evidence="6" type="ORF">P8C59_000825</name>
</gene>
<evidence type="ECO:0000256" key="4">
    <source>
        <dbReference type="ARBA" id="ARBA00023163"/>
    </source>
</evidence>
<comment type="caution">
    <text evidence="6">The sequence shown here is derived from an EMBL/GenBank/DDBJ whole genome shotgun (WGS) entry which is preliminary data.</text>
</comment>